<evidence type="ECO:0000313" key="8">
    <source>
        <dbReference type="Proteomes" id="UP000321261"/>
    </source>
</evidence>
<dbReference type="InterPro" id="IPR036396">
    <property type="entry name" value="Cyt_P450_sf"/>
</dbReference>
<keyword evidence="5" id="KW-0408">Iron</keyword>
<dbReference type="GO" id="GO:0020037">
    <property type="term" value="F:heme binding"/>
    <property type="evidence" value="ECO:0007669"/>
    <property type="project" value="InterPro"/>
</dbReference>
<protein>
    <submittedName>
        <fullName evidence="7">Cytochrome P450</fullName>
    </submittedName>
</protein>
<dbReference type="CDD" id="cd11029">
    <property type="entry name" value="CYP107-like"/>
    <property type="match status" value="1"/>
</dbReference>
<evidence type="ECO:0000256" key="2">
    <source>
        <dbReference type="ARBA" id="ARBA00022617"/>
    </source>
</evidence>
<dbReference type="GO" id="GO:0016705">
    <property type="term" value="F:oxidoreductase activity, acting on paired donors, with incorporation or reduction of molecular oxygen"/>
    <property type="evidence" value="ECO:0007669"/>
    <property type="project" value="InterPro"/>
</dbReference>
<evidence type="ECO:0000256" key="3">
    <source>
        <dbReference type="ARBA" id="ARBA00022723"/>
    </source>
</evidence>
<dbReference type="EMBL" id="VIWU01000001">
    <property type="protein sequence ID" value="TWF75419.1"/>
    <property type="molecule type" value="Genomic_DNA"/>
</dbReference>
<dbReference type="PANTHER" id="PTHR46696:SF1">
    <property type="entry name" value="CYTOCHROME P450 YJIB-RELATED"/>
    <property type="match status" value="1"/>
</dbReference>
<dbReference type="InterPro" id="IPR001128">
    <property type="entry name" value="Cyt_P450"/>
</dbReference>
<keyword evidence="2" id="KW-0349">Heme</keyword>
<dbReference type="RefSeq" id="WP_147254625.1">
    <property type="nucleotide sequence ID" value="NZ_VIWU01000001.1"/>
</dbReference>
<dbReference type="PANTHER" id="PTHR46696">
    <property type="entry name" value="P450, PUTATIVE (EUROFUNG)-RELATED"/>
    <property type="match status" value="1"/>
</dbReference>
<dbReference type="AlphaFoldDB" id="A0A561SKM5"/>
<evidence type="ECO:0000313" key="7">
    <source>
        <dbReference type="EMBL" id="TWF75419.1"/>
    </source>
</evidence>
<reference evidence="7 8" key="1">
    <citation type="submission" date="2019-06" db="EMBL/GenBank/DDBJ databases">
        <title>Sequencing the genomes of 1000 actinobacteria strains.</title>
        <authorList>
            <person name="Klenk H.-P."/>
        </authorList>
    </citation>
    <scope>NUCLEOTIDE SEQUENCE [LARGE SCALE GENOMIC DNA]</scope>
    <source>
        <strain evidence="7 8">DSM 45671</strain>
    </source>
</reference>
<comment type="similarity">
    <text evidence="1">Belongs to the cytochrome P450 family.</text>
</comment>
<sequence length="394" mass="42454">MPALPEIDLTDPAVLRDPFTAHGQARERSPLVRLLVPGMAAMWGVSRYAEARAVLSDPARFALSPATFAFKPDVSDELKPYLRSMQEMEGPEHARLRRLVSPAFTPRRAAQFRPRIEAIVEELLDDLAEQATDGPADLIAHLARPLPMAVICELVGIPEQDRPRWREYGAAVAAGAGAAFVDAIPGIIEGARAAVAARRAEPRDDLVSDLVRAQAEDGDRLSDVELVTLVWQLVLGGQVPTNLLANAVEVLLTHPDQLAALRAHPTLAPRAVEELTRWCGPQLLAFPRFTTQDVELSGVRIPRGEPVVAVIAAANRDPRAFADADMLDISRDGSAPHLGFAHGPHFCLGAAFARVQTQVALTALLRRAPGLALGEVQRASDGGTWRLAALPVTL</sequence>
<proteinExistence type="inferred from homology"/>
<accession>A0A561SKM5</accession>
<dbReference type="InterPro" id="IPR002397">
    <property type="entry name" value="Cyt_P450_B"/>
</dbReference>
<dbReference type="GO" id="GO:0004497">
    <property type="term" value="F:monooxygenase activity"/>
    <property type="evidence" value="ECO:0007669"/>
    <property type="project" value="UniProtKB-KW"/>
</dbReference>
<keyword evidence="4" id="KW-0560">Oxidoreductase</keyword>
<keyword evidence="3" id="KW-0479">Metal-binding</keyword>
<dbReference type="Pfam" id="PF00067">
    <property type="entry name" value="p450"/>
    <property type="match status" value="1"/>
</dbReference>
<comment type="caution">
    <text evidence="7">The sequence shown here is derived from an EMBL/GenBank/DDBJ whole genome shotgun (WGS) entry which is preliminary data.</text>
</comment>
<organism evidence="7 8">
    <name type="scientific">Pseudonocardia hierapolitana</name>
    <dbReference type="NCBI Taxonomy" id="1128676"/>
    <lineage>
        <taxon>Bacteria</taxon>
        <taxon>Bacillati</taxon>
        <taxon>Actinomycetota</taxon>
        <taxon>Actinomycetes</taxon>
        <taxon>Pseudonocardiales</taxon>
        <taxon>Pseudonocardiaceae</taxon>
        <taxon>Pseudonocardia</taxon>
    </lineage>
</organism>
<gene>
    <name evidence="7" type="ORF">FHX44_111303</name>
</gene>
<evidence type="ECO:0000256" key="4">
    <source>
        <dbReference type="ARBA" id="ARBA00023002"/>
    </source>
</evidence>
<dbReference type="PRINTS" id="PR00359">
    <property type="entry name" value="BP450"/>
</dbReference>
<name>A0A561SKM5_9PSEU</name>
<dbReference type="FunFam" id="1.10.630.10:FF:000018">
    <property type="entry name" value="Cytochrome P450 monooxygenase"/>
    <property type="match status" value="1"/>
</dbReference>
<evidence type="ECO:0000256" key="5">
    <source>
        <dbReference type="ARBA" id="ARBA00023004"/>
    </source>
</evidence>
<keyword evidence="8" id="KW-1185">Reference proteome</keyword>
<evidence type="ECO:0000256" key="1">
    <source>
        <dbReference type="ARBA" id="ARBA00010617"/>
    </source>
</evidence>
<evidence type="ECO:0000256" key="6">
    <source>
        <dbReference type="ARBA" id="ARBA00023033"/>
    </source>
</evidence>
<dbReference type="Gene3D" id="1.10.630.10">
    <property type="entry name" value="Cytochrome P450"/>
    <property type="match status" value="1"/>
</dbReference>
<dbReference type="GO" id="GO:0005506">
    <property type="term" value="F:iron ion binding"/>
    <property type="evidence" value="ECO:0007669"/>
    <property type="project" value="InterPro"/>
</dbReference>
<dbReference type="OrthoDB" id="142769at2"/>
<dbReference type="Proteomes" id="UP000321261">
    <property type="component" value="Unassembled WGS sequence"/>
</dbReference>
<dbReference type="SUPFAM" id="SSF48264">
    <property type="entry name" value="Cytochrome P450"/>
    <property type="match status" value="1"/>
</dbReference>
<keyword evidence="6" id="KW-0503">Monooxygenase</keyword>